<reference evidence="1" key="1">
    <citation type="submission" date="2021-04" db="EMBL/GenBank/DDBJ databases">
        <authorList>
            <person name="Tunstrom K."/>
        </authorList>
    </citation>
    <scope>NUCLEOTIDE SEQUENCE</scope>
</reference>
<accession>A0A8S3X9F1</accession>
<keyword evidence="2" id="KW-1185">Reference proteome</keyword>
<name>A0A8S3X9F1_PARAO</name>
<dbReference type="Proteomes" id="UP000691718">
    <property type="component" value="Unassembled WGS sequence"/>
</dbReference>
<evidence type="ECO:0000313" key="2">
    <source>
        <dbReference type="Proteomes" id="UP000691718"/>
    </source>
</evidence>
<organism evidence="1 2">
    <name type="scientific">Parnassius apollo</name>
    <name type="common">Apollo butterfly</name>
    <name type="synonym">Papilio apollo</name>
    <dbReference type="NCBI Taxonomy" id="110799"/>
    <lineage>
        <taxon>Eukaryota</taxon>
        <taxon>Metazoa</taxon>
        <taxon>Ecdysozoa</taxon>
        <taxon>Arthropoda</taxon>
        <taxon>Hexapoda</taxon>
        <taxon>Insecta</taxon>
        <taxon>Pterygota</taxon>
        <taxon>Neoptera</taxon>
        <taxon>Endopterygota</taxon>
        <taxon>Lepidoptera</taxon>
        <taxon>Glossata</taxon>
        <taxon>Ditrysia</taxon>
        <taxon>Papilionoidea</taxon>
        <taxon>Papilionidae</taxon>
        <taxon>Parnassiinae</taxon>
        <taxon>Parnassini</taxon>
        <taxon>Parnassius</taxon>
        <taxon>Parnassius</taxon>
    </lineage>
</organism>
<comment type="caution">
    <text evidence="1">The sequence shown here is derived from an EMBL/GenBank/DDBJ whole genome shotgun (WGS) entry which is preliminary data.</text>
</comment>
<dbReference type="EMBL" id="CAJQZP010001036">
    <property type="protein sequence ID" value="CAG5010738.1"/>
    <property type="molecule type" value="Genomic_DNA"/>
</dbReference>
<sequence>MTNSFRDENEEPIIVCFTCHARLVRCGILQQQAIESNAILEQLLAGGSMVIPKSHEARDDIQFTPINHVDIWPVECDIENDCNDDIFNLESVKVEEENFEYENYKFEVNGNHEKDTAKEQEDLEIDAFEDRHEDSENDLPLITHGSKIIADDFDIVFQNNPAYKQIIFQSRVRKRLNQILLIVT</sequence>
<evidence type="ECO:0000313" key="1">
    <source>
        <dbReference type="EMBL" id="CAG5010738.1"/>
    </source>
</evidence>
<gene>
    <name evidence="1" type="ORF">PAPOLLO_LOCUS15465</name>
</gene>
<protein>
    <submittedName>
        <fullName evidence="1">(apollo) hypothetical protein</fullName>
    </submittedName>
</protein>
<dbReference type="AlphaFoldDB" id="A0A8S3X9F1"/>
<dbReference type="OrthoDB" id="7409317at2759"/>
<proteinExistence type="predicted"/>